<evidence type="ECO:0000313" key="5">
    <source>
        <dbReference type="EMBL" id="RII35464.1"/>
    </source>
</evidence>
<gene>
    <name evidence="5" type="ORF">D2A34_09740</name>
</gene>
<dbReference type="RefSeq" id="WP_119366485.1">
    <property type="nucleotide sequence ID" value="NZ_QXDJ01000002.1"/>
</dbReference>
<evidence type="ECO:0000256" key="3">
    <source>
        <dbReference type="ARBA" id="ARBA00022840"/>
    </source>
</evidence>
<dbReference type="InterPro" id="IPR003439">
    <property type="entry name" value="ABC_transporter-like_ATP-bd"/>
</dbReference>
<keyword evidence="3 5" id="KW-0067">ATP-binding</keyword>
<evidence type="ECO:0000313" key="6">
    <source>
        <dbReference type="Proteomes" id="UP000265930"/>
    </source>
</evidence>
<comment type="caution">
    <text evidence="5">The sequence shown here is derived from an EMBL/GenBank/DDBJ whole genome shotgun (WGS) entry which is preliminary data.</text>
</comment>
<evidence type="ECO:0000259" key="4">
    <source>
        <dbReference type="PROSITE" id="PS50893"/>
    </source>
</evidence>
<dbReference type="Gene3D" id="3.40.50.300">
    <property type="entry name" value="P-loop containing nucleotide triphosphate hydrolases"/>
    <property type="match status" value="1"/>
</dbReference>
<reference evidence="5 6" key="1">
    <citation type="submission" date="2018-08" db="EMBL/GenBank/DDBJ databases">
        <title>Genome of Clostridium chromiireducens C1, DSM12136.</title>
        <authorList>
            <person name="Xing M."/>
            <person name="Wei Y."/>
            <person name="Ang E.L."/>
            <person name="Zhao H."/>
            <person name="Zhang Y."/>
        </authorList>
    </citation>
    <scope>NUCLEOTIDE SEQUENCE [LARGE SCALE GENOMIC DNA]</scope>
    <source>
        <strain evidence="5 6">C1</strain>
    </source>
</reference>
<dbReference type="InterPro" id="IPR003593">
    <property type="entry name" value="AAA+_ATPase"/>
</dbReference>
<dbReference type="Pfam" id="PF00005">
    <property type="entry name" value="ABC_tran"/>
    <property type="match status" value="1"/>
</dbReference>
<dbReference type="SUPFAM" id="SSF52540">
    <property type="entry name" value="P-loop containing nucleoside triphosphate hydrolases"/>
    <property type="match status" value="1"/>
</dbReference>
<evidence type="ECO:0000256" key="2">
    <source>
        <dbReference type="ARBA" id="ARBA00022741"/>
    </source>
</evidence>
<feature type="domain" description="ABC transporter" evidence="4">
    <location>
        <begin position="4"/>
        <end position="257"/>
    </location>
</feature>
<keyword evidence="2" id="KW-0547">Nucleotide-binding</keyword>
<evidence type="ECO:0000256" key="1">
    <source>
        <dbReference type="ARBA" id="ARBA00022448"/>
    </source>
</evidence>
<keyword evidence="1" id="KW-0813">Transport</keyword>
<dbReference type="Proteomes" id="UP000265930">
    <property type="component" value="Unassembled WGS sequence"/>
</dbReference>
<dbReference type="PROSITE" id="PS50893">
    <property type="entry name" value="ABC_TRANSPORTER_2"/>
    <property type="match status" value="1"/>
</dbReference>
<dbReference type="GO" id="GO:0016887">
    <property type="term" value="F:ATP hydrolysis activity"/>
    <property type="evidence" value="ECO:0007669"/>
    <property type="project" value="InterPro"/>
</dbReference>
<dbReference type="EMBL" id="QXDJ01000002">
    <property type="protein sequence ID" value="RII35464.1"/>
    <property type="molecule type" value="Genomic_DNA"/>
</dbReference>
<dbReference type="SMART" id="SM00382">
    <property type="entry name" value="AAA"/>
    <property type="match status" value="1"/>
</dbReference>
<proteinExistence type="predicted"/>
<organism evidence="5 6">
    <name type="scientific">Clostridium chromiireducens</name>
    <dbReference type="NCBI Taxonomy" id="225345"/>
    <lineage>
        <taxon>Bacteria</taxon>
        <taxon>Bacillati</taxon>
        <taxon>Bacillota</taxon>
        <taxon>Clostridia</taxon>
        <taxon>Eubacteriales</taxon>
        <taxon>Clostridiaceae</taxon>
        <taxon>Clostridium</taxon>
    </lineage>
</organism>
<name>A0A399IQY7_9CLOT</name>
<dbReference type="InterPro" id="IPR050763">
    <property type="entry name" value="ABC_transporter_ATP-binding"/>
</dbReference>
<dbReference type="AlphaFoldDB" id="A0A399IQY7"/>
<accession>A0A399IQY7</accession>
<dbReference type="PANTHER" id="PTHR42711:SF1">
    <property type="entry name" value="ABC-TRANSPORT PROTEIN, ATP-BINDING COMPONENT"/>
    <property type="match status" value="1"/>
</dbReference>
<dbReference type="GO" id="GO:0005524">
    <property type="term" value="F:ATP binding"/>
    <property type="evidence" value="ECO:0007669"/>
    <property type="project" value="UniProtKB-KW"/>
</dbReference>
<protein>
    <submittedName>
        <fullName evidence="5">ATP-binding cassette domain-containing protein</fullName>
    </submittedName>
</protein>
<sequence>MELIEVKNIVKGFTVVKKNKGLKGALTSLIKPEKSTVYAVNDISFSIKKGEIVGFIGPNGAGKSTTVKIMSGILHPTSGKVLVDGISPQENRKAVVKNLGVVFGQRTQLYWDLRLGESFELLRRIYQIDLKSFNKNMDIMSEILKINEIIDTPVRQLSLGQRMRGDIAAAMIHSPNILFLDEPTIGLDIEAKHSIRNYIEKINKINNTTVILTTHDLDDVEQLCKRLIVINNGGIIEDGPLDSIVERLAPYRVLIVELSKHCVDIVTPYAEIIKQENLKIWYRFKKNEITAAELISQLAQKLPIRDLSVTEANIEDVVRKVYRGVSNE</sequence>
<dbReference type="PANTHER" id="PTHR42711">
    <property type="entry name" value="ABC TRANSPORTER ATP-BINDING PROTEIN"/>
    <property type="match status" value="1"/>
</dbReference>
<dbReference type="InterPro" id="IPR027417">
    <property type="entry name" value="P-loop_NTPase"/>
</dbReference>